<dbReference type="EMBL" id="SMFZ01000002">
    <property type="protein sequence ID" value="TCK22869.1"/>
    <property type="molecule type" value="Genomic_DNA"/>
</dbReference>
<dbReference type="AlphaFoldDB" id="A0A4R1HSN7"/>
<sequence>MDPQNVLTTAGTVLCGHGAPPPAAPVTGRVALGDGAGMLRVRLPGVTGTAATAHPVLVTDDVVPRVVDGCPRKDVSPPTPCLTVQSVTPGSTSAVLRAGGAPVLLAGLDGVTEGQPTLSLQVTAGQSVLRAV</sequence>
<name>A0A4R1HSN7_PSEEN</name>
<proteinExistence type="predicted"/>
<gene>
    <name evidence="1" type="ORF">EV378_6880</name>
</gene>
<reference evidence="1 2" key="1">
    <citation type="submission" date="2019-03" db="EMBL/GenBank/DDBJ databases">
        <title>Sequencing the genomes of 1000 actinobacteria strains.</title>
        <authorList>
            <person name="Klenk H.-P."/>
        </authorList>
    </citation>
    <scope>NUCLEOTIDE SEQUENCE [LARGE SCALE GENOMIC DNA]</scope>
    <source>
        <strain evidence="1 2">DSM 44969</strain>
    </source>
</reference>
<protein>
    <submittedName>
        <fullName evidence="1">Uncharacterized protein</fullName>
    </submittedName>
</protein>
<accession>A0A4R1HSN7</accession>
<dbReference type="Proteomes" id="UP000295560">
    <property type="component" value="Unassembled WGS sequence"/>
</dbReference>
<evidence type="ECO:0000313" key="2">
    <source>
        <dbReference type="Proteomes" id="UP000295560"/>
    </source>
</evidence>
<organism evidence="1 2">
    <name type="scientific">Pseudonocardia endophytica</name>
    <dbReference type="NCBI Taxonomy" id="401976"/>
    <lineage>
        <taxon>Bacteria</taxon>
        <taxon>Bacillati</taxon>
        <taxon>Actinomycetota</taxon>
        <taxon>Actinomycetes</taxon>
        <taxon>Pseudonocardiales</taxon>
        <taxon>Pseudonocardiaceae</taxon>
        <taxon>Pseudonocardia</taxon>
    </lineage>
</organism>
<evidence type="ECO:0000313" key="1">
    <source>
        <dbReference type="EMBL" id="TCK22869.1"/>
    </source>
</evidence>
<keyword evidence="2" id="KW-1185">Reference proteome</keyword>
<dbReference type="RefSeq" id="WP_132432016.1">
    <property type="nucleotide sequence ID" value="NZ_SMFZ01000002.1"/>
</dbReference>
<comment type="caution">
    <text evidence="1">The sequence shown here is derived from an EMBL/GenBank/DDBJ whole genome shotgun (WGS) entry which is preliminary data.</text>
</comment>